<dbReference type="AlphaFoldDB" id="A0A517XNZ1"/>
<comment type="similarity">
    <text evidence="4 11">Belongs to the MoeA family.</text>
</comment>
<keyword evidence="6 11" id="KW-0808">Transferase</keyword>
<dbReference type="GO" id="GO:0006777">
    <property type="term" value="P:Mo-molybdopterin cofactor biosynthetic process"/>
    <property type="evidence" value="ECO:0007669"/>
    <property type="project" value="UniProtKB-UniRule"/>
</dbReference>
<comment type="function">
    <text evidence="2 11">Catalyzes the insertion of molybdate into adenylated molybdopterin with the concomitant release of AMP.</text>
</comment>
<organism evidence="13 14">
    <name type="scientific">Urbifossiella limnaea</name>
    <dbReference type="NCBI Taxonomy" id="2528023"/>
    <lineage>
        <taxon>Bacteria</taxon>
        <taxon>Pseudomonadati</taxon>
        <taxon>Planctomycetota</taxon>
        <taxon>Planctomycetia</taxon>
        <taxon>Gemmatales</taxon>
        <taxon>Gemmataceae</taxon>
        <taxon>Urbifossiella</taxon>
    </lineage>
</organism>
<dbReference type="InterPro" id="IPR001453">
    <property type="entry name" value="MoaB/Mog_dom"/>
</dbReference>
<dbReference type="CDD" id="cd00887">
    <property type="entry name" value="MoeA"/>
    <property type="match status" value="1"/>
</dbReference>
<dbReference type="FunFam" id="3.40.980.10:FF:000004">
    <property type="entry name" value="Molybdopterin molybdenumtransferase"/>
    <property type="match status" value="1"/>
</dbReference>
<sequence>MLEVADALAEVLARARPRSPQLMPLEPGNVGGVLAEDVTADRDAPPFDKSLRDGYAVRSTDRFDAELCVVEEIPAGVVPRKAIGPGECARIYTGAPIPAGADAVVMQEDTTAAGDRVRINAAPRPGAWVFRRGAEMRTGEVVVAAGTILTPAAIGVLVGVGRARIETHRFLDVGVVATGDELVGASEAPGPGQIRNTNGPMLTALACQAGTHGCDNGIARDTRESLRAVIGPALDNNNVVLIAGGVSAGKFDLVPGVLAELGVTAHFHQVRMKPGKPLLFGTRGDTLVFGLPGNPVSALVCFELFVRPALRKMAGHADPGPRVVNLPLAAAVVESNDRPTYRPAKLEPAAVGWAVRPLDGGTAPDLRGMAPADALLALPAGDARYDAGTPVRVVLIGKQD</sequence>
<dbReference type="SUPFAM" id="SSF63867">
    <property type="entry name" value="MoeA C-terminal domain-like"/>
    <property type="match status" value="1"/>
</dbReference>
<dbReference type="PROSITE" id="PS01079">
    <property type="entry name" value="MOCF_BIOSYNTHESIS_2"/>
    <property type="match status" value="1"/>
</dbReference>
<dbReference type="Gene3D" id="3.90.105.10">
    <property type="entry name" value="Molybdopterin biosynthesis moea protein, domain 2"/>
    <property type="match status" value="1"/>
</dbReference>
<dbReference type="InterPro" id="IPR005111">
    <property type="entry name" value="MoeA_C_domain_IV"/>
</dbReference>
<dbReference type="FunFam" id="2.170.190.11:FF:000001">
    <property type="entry name" value="Molybdopterin molybdenumtransferase"/>
    <property type="match status" value="1"/>
</dbReference>
<keyword evidence="8 11" id="KW-0460">Magnesium</keyword>
<name>A0A517XNZ1_9BACT</name>
<keyword evidence="9 11" id="KW-0501">Molybdenum cofactor biosynthesis</keyword>
<evidence type="ECO:0000259" key="12">
    <source>
        <dbReference type="SMART" id="SM00852"/>
    </source>
</evidence>
<dbReference type="SUPFAM" id="SSF53218">
    <property type="entry name" value="Molybdenum cofactor biosynthesis proteins"/>
    <property type="match status" value="1"/>
</dbReference>
<keyword evidence="14" id="KW-1185">Reference proteome</keyword>
<dbReference type="NCBIfam" id="TIGR00177">
    <property type="entry name" value="molyb_syn"/>
    <property type="match status" value="1"/>
</dbReference>
<dbReference type="EC" id="2.10.1.1" evidence="11"/>
<dbReference type="Gene3D" id="3.40.980.10">
    <property type="entry name" value="MoaB/Mog-like domain"/>
    <property type="match status" value="1"/>
</dbReference>
<feature type="domain" description="MoaB/Mog" evidence="12">
    <location>
        <begin position="174"/>
        <end position="312"/>
    </location>
</feature>
<evidence type="ECO:0000256" key="8">
    <source>
        <dbReference type="ARBA" id="ARBA00022842"/>
    </source>
</evidence>
<evidence type="ECO:0000256" key="7">
    <source>
        <dbReference type="ARBA" id="ARBA00022723"/>
    </source>
</evidence>
<keyword evidence="7 11" id="KW-0479">Metal-binding</keyword>
<evidence type="ECO:0000256" key="11">
    <source>
        <dbReference type="RuleBase" id="RU365090"/>
    </source>
</evidence>
<dbReference type="NCBIfam" id="NF045515">
    <property type="entry name" value="Glp_gephyrin"/>
    <property type="match status" value="1"/>
</dbReference>
<dbReference type="GO" id="GO:0005829">
    <property type="term" value="C:cytosol"/>
    <property type="evidence" value="ECO:0007669"/>
    <property type="project" value="TreeGrafter"/>
</dbReference>
<dbReference type="Gene3D" id="2.40.340.10">
    <property type="entry name" value="MoeA, C-terminal, domain IV"/>
    <property type="match status" value="1"/>
</dbReference>
<evidence type="ECO:0000256" key="9">
    <source>
        <dbReference type="ARBA" id="ARBA00023150"/>
    </source>
</evidence>
<dbReference type="InterPro" id="IPR036135">
    <property type="entry name" value="MoeA_linker/N_sf"/>
</dbReference>
<dbReference type="Pfam" id="PF03453">
    <property type="entry name" value="MoeA_N"/>
    <property type="match status" value="1"/>
</dbReference>
<dbReference type="Pfam" id="PF00994">
    <property type="entry name" value="MoCF_biosynth"/>
    <property type="match status" value="1"/>
</dbReference>
<dbReference type="GO" id="GO:0046872">
    <property type="term" value="F:metal ion binding"/>
    <property type="evidence" value="ECO:0007669"/>
    <property type="project" value="UniProtKB-UniRule"/>
</dbReference>
<evidence type="ECO:0000256" key="5">
    <source>
        <dbReference type="ARBA" id="ARBA00022505"/>
    </source>
</evidence>
<protein>
    <recommendedName>
        <fullName evidence="11">Molybdopterin molybdenumtransferase</fullName>
        <ecNumber evidence="11">2.10.1.1</ecNumber>
    </recommendedName>
</protein>
<comment type="pathway">
    <text evidence="3 11">Cofactor biosynthesis; molybdopterin biosynthesis.</text>
</comment>
<dbReference type="InterPro" id="IPR036688">
    <property type="entry name" value="MoeA_C_domain_IV_sf"/>
</dbReference>
<proteinExistence type="inferred from homology"/>
<dbReference type="Pfam" id="PF03454">
    <property type="entry name" value="MoeA_C"/>
    <property type="match status" value="1"/>
</dbReference>
<dbReference type="InterPro" id="IPR005110">
    <property type="entry name" value="MoeA_linker/N"/>
</dbReference>
<accession>A0A517XNZ1</accession>
<dbReference type="InterPro" id="IPR036425">
    <property type="entry name" value="MoaB/Mog-like_dom_sf"/>
</dbReference>
<comment type="catalytic activity">
    <reaction evidence="10">
        <text>adenylyl-molybdopterin + molybdate = Mo-molybdopterin + AMP + H(+)</text>
        <dbReference type="Rhea" id="RHEA:35047"/>
        <dbReference type="ChEBI" id="CHEBI:15378"/>
        <dbReference type="ChEBI" id="CHEBI:36264"/>
        <dbReference type="ChEBI" id="CHEBI:62727"/>
        <dbReference type="ChEBI" id="CHEBI:71302"/>
        <dbReference type="ChEBI" id="CHEBI:456215"/>
        <dbReference type="EC" id="2.10.1.1"/>
    </reaction>
</comment>
<evidence type="ECO:0000313" key="13">
    <source>
        <dbReference type="EMBL" id="QDU19196.1"/>
    </source>
</evidence>
<dbReference type="SUPFAM" id="SSF63882">
    <property type="entry name" value="MoeA N-terminal region -like"/>
    <property type="match status" value="1"/>
</dbReference>
<dbReference type="Gene3D" id="2.170.190.11">
    <property type="entry name" value="Molybdopterin biosynthesis moea protein, domain 3"/>
    <property type="match status" value="1"/>
</dbReference>
<evidence type="ECO:0000256" key="10">
    <source>
        <dbReference type="ARBA" id="ARBA00047317"/>
    </source>
</evidence>
<evidence type="ECO:0000256" key="4">
    <source>
        <dbReference type="ARBA" id="ARBA00010763"/>
    </source>
</evidence>
<dbReference type="InterPro" id="IPR038987">
    <property type="entry name" value="MoeA-like"/>
</dbReference>
<dbReference type="UniPathway" id="UPA00344"/>
<comment type="cofactor">
    <cofactor evidence="1 11">
        <name>Mg(2+)</name>
        <dbReference type="ChEBI" id="CHEBI:18420"/>
    </cofactor>
</comment>
<evidence type="ECO:0000256" key="1">
    <source>
        <dbReference type="ARBA" id="ARBA00001946"/>
    </source>
</evidence>
<gene>
    <name evidence="13" type="primary">moeA_1</name>
    <name evidence="13" type="ORF">ETAA1_11000</name>
</gene>
<dbReference type="PANTHER" id="PTHR10192:SF5">
    <property type="entry name" value="GEPHYRIN"/>
    <property type="match status" value="1"/>
</dbReference>
<dbReference type="PANTHER" id="PTHR10192">
    <property type="entry name" value="MOLYBDOPTERIN BIOSYNTHESIS PROTEIN"/>
    <property type="match status" value="1"/>
</dbReference>
<evidence type="ECO:0000256" key="3">
    <source>
        <dbReference type="ARBA" id="ARBA00005046"/>
    </source>
</evidence>
<keyword evidence="5 11" id="KW-0500">Molybdenum</keyword>
<dbReference type="KEGG" id="uli:ETAA1_11000"/>
<dbReference type="GO" id="GO:0061599">
    <property type="term" value="F:molybdopterin molybdotransferase activity"/>
    <property type="evidence" value="ECO:0007669"/>
    <property type="project" value="UniProtKB-UniRule"/>
</dbReference>
<evidence type="ECO:0000313" key="14">
    <source>
        <dbReference type="Proteomes" id="UP000319576"/>
    </source>
</evidence>
<evidence type="ECO:0000256" key="2">
    <source>
        <dbReference type="ARBA" id="ARBA00002901"/>
    </source>
</evidence>
<evidence type="ECO:0000256" key="6">
    <source>
        <dbReference type="ARBA" id="ARBA00022679"/>
    </source>
</evidence>
<reference evidence="13 14" key="1">
    <citation type="submission" date="2019-02" db="EMBL/GenBank/DDBJ databases">
        <title>Deep-cultivation of Planctomycetes and their phenomic and genomic characterization uncovers novel biology.</title>
        <authorList>
            <person name="Wiegand S."/>
            <person name="Jogler M."/>
            <person name="Boedeker C."/>
            <person name="Pinto D."/>
            <person name="Vollmers J."/>
            <person name="Rivas-Marin E."/>
            <person name="Kohn T."/>
            <person name="Peeters S.H."/>
            <person name="Heuer A."/>
            <person name="Rast P."/>
            <person name="Oberbeckmann S."/>
            <person name="Bunk B."/>
            <person name="Jeske O."/>
            <person name="Meyerdierks A."/>
            <person name="Storesund J.E."/>
            <person name="Kallscheuer N."/>
            <person name="Luecker S."/>
            <person name="Lage O.M."/>
            <person name="Pohl T."/>
            <person name="Merkel B.J."/>
            <person name="Hornburger P."/>
            <person name="Mueller R.-W."/>
            <person name="Bruemmer F."/>
            <person name="Labrenz M."/>
            <person name="Spormann A.M."/>
            <person name="Op den Camp H."/>
            <person name="Overmann J."/>
            <person name="Amann R."/>
            <person name="Jetten M.S.M."/>
            <person name="Mascher T."/>
            <person name="Medema M.H."/>
            <person name="Devos D.P."/>
            <person name="Kaster A.-K."/>
            <person name="Ovreas L."/>
            <person name="Rohde M."/>
            <person name="Galperin M.Y."/>
            <person name="Jogler C."/>
        </authorList>
    </citation>
    <scope>NUCLEOTIDE SEQUENCE [LARGE SCALE GENOMIC DNA]</scope>
    <source>
        <strain evidence="13 14">ETA_A1</strain>
    </source>
</reference>
<dbReference type="InterPro" id="IPR008284">
    <property type="entry name" value="MoCF_biosynth_CS"/>
</dbReference>
<dbReference type="EMBL" id="CP036273">
    <property type="protein sequence ID" value="QDU19196.1"/>
    <property type="molecule type" value="Genomic_DNA"/>
</dbReference>
<dbReference type="SMART" id="SM00852">
    <property type="entry name" value="MoCF_biosynth"/>
    <property type="match status" value="1"/>
</dbReference>
<dbReference type="Proteomes" id="UP000319576">
    <property type="component" value="Chromosome"/>
</dbReference>